<dbReference type="SMART" id="SM00066">
    <property type="entry name" value="GAL4"/>
    <property type="match status" value="1"/>
</dbReference>
<dbReference type="CDD" id="cd12148">
    <property type="entry name" value="fungal_TF_MHR"/>
    <property type="match status" value="1"/>
</dbReference>
<organism evidence="6 7">
    <name type="scientific">Lachancea lanzarotensis</name>
    <dbReference type="NCBI Taxonomy" id="1245769"/>
    <lineage>
        <taxon>Eukaryota</taxon>
        <taxon>Fungi</taxon>
        <taxon>Dikarya</taxon>
        <taxon>Ascomycota</taxon>
        <taxon>Saccharomycotina</taxon>
        <taxon>Saccharomycetes</taxon>
        <taxon>Saccharomycetales</taxon>
        <taxon>Saccharomycetaceae</taxon>
        <taxon>Lachancea</taxon>
    </lineage>
</organism>
<dbReference type="AlphaFoldDB" id="A0A0C7NCQ8"/>
<dbReference type="InterPro" id="IPR052693">
    <property type="entry name" value="Yeast_MDR_Regulatory"/>
</dbReference>
<dbReference type="PROSITE" id="PS50048">
    <property type="entry name" value="ZN2_CY6_FUNGAL_2"/>
    <property type="match status" value="1"/>
</dbReference>
<feature type="compositionally biased region" description="Polar residues" evidence="4">
    <location>
        <begin position="98"/>
        <end position="108"/>
    </location>
</feature>
<keyword evidence="1" id="KW-0479">Metal-binding</keyword>
<dbReference type="OrthoDB" id="10261408at2759"/>
<evidence type="ECO:0000256" key="3">
    <source>
        <dbReference type="ARBA" id="ARBA00023242"/>
    </source>
</evidence>
<dbReference type="GO" id="GO:0003677">
    <property type="term" value="F:DNA binding"/>
    <property type="evidence" value="ECO:0007669"/>
    <property type="project" value="InterPro"/>
</dbReference>
<dbReference type="GeneID" id="34686931"/>
<dbReference type="GO" id="GO:0000981">
    <property type="term" value="F:DNA-binding transcription factor activity, RNA polymerase II-specific"/>
    <property type="evidence" value="ECO:0007669"/>
    <property type="project" value="InterPro"/>
</dbReference>
<gene>
    <name evidence="6" type="ORF">LALA0_S08e02190g</name>
</gene>
<dbReference type="Pfam" id="PF04082">
    <property type="entry name" value="Fungal_trans"/>
    <property type="match status" value="1"/>
</dbReference>
<evidence type="ECO:0000256" key="2">
    <source>
        <dbReference type="ARBA" id="ARBA00022833"/>
    </source>
</evidence>
<dbReference type="STRING" id="1245769.A0A0C7NCQ8"/>
<feature type="region of interest" description="Disordered" evidence="4">
    <location>
        <begin position="84"/>
        <end position="128"/>
    </location>
</feature>
<name>A0A0C7NCQ8_9SACH</name>
<accession>A0A0C7NCQ8</accession>
<dbReference type="Pfam" id="PF00172">
    <property type="entry name" value="Zn_clus"/>
    <property type="match status" value="1"/>
</dbReference>
<protein>
    <submittedName>
        <fullName evidence="6">LALA0S08e02190g1_1</fullName>
    </submittedName>
</protein>
<evidence type="ECO:0000313" key="7">
    <source>
        <dbReference type="Proteomes" id="UP000054304"/>
    </source>
</evidence>
<dbReference type="GO" id="GO:0006351">
    <property type="term" value="P:DNA-templated transcription"/>
    <property type="evidence" value="ECO:0007669"/>
    <property type="project" value="InterPro"/>
</dbReference>
<feature type="compositionally biased region" description="Polar residues" evidence="4">
    <location>
        <begin position="115"/>
        <end position="128"/>
    </location>
</feature>
<proteinExistence type="predicted"/>
<dbReference type="GO" id="GO:0008270">
    <property type="term" value="F:zinc ion binding"/>
    <property type="evidence" value="ECO:0007669"/>
    <property type="project" value="InterPro"/>
</dbReference>
<dbReference type="InterPro" id="IPR007219">
    <property type="entry name" value="XnlR_reg_dom"/>
</dbReference>
<dbReference type="Proteomes" id="UP000054304">
    <property type="component" value="Unassembled WGS sequence"/>
</dbReference>
<keyword evidence="7" id="KW-1185">Reference proteome</keyword>
<dbReference type="EMBL" id="LN736367">
    <property type="protein sequence ID" value="CEP63426.1"/>
    <property type="molecule type" value="Genomic_DNA"/>
</dbReference>
<dbReference type="RefSeq" id="XP_022629643.1">
    <property type="nucleotide sequence ID" value="XM_022771022.1"/>
</dbReference>
<keyword evidence="3" id="KW-0539">Nucleus</keyword>
<dbReference type="SUPFAM" id="SSF57701">
    <property type="entry name" value="Zn2/Cys6 DNA-binding domain"/>
    <property type="match status" value="1"/>
</dbReference>
<reference evidence="6 7" key="1">
    <citation type="submission" date="2014-12" db="EMBL/GenBank/DDBJ databases">
        <authorList>
            <person name="Neuveglise Cecile"/>
        </authorList>
    </citation>
    <scope>NUCLEOTIDE SEQUENCE [LARGE SCALE GENOMIC DNA]</scope>
    <source>
        <strain evidence="6 7">CBS 12615</strain>
    </source>
</reference>
<dbReference type="CDD" id="cd00067">
    <property type="entry name" value="GAL4"/>
    <property type="match status" value="1"/>
</dbReference>
<dbReference type="PANTHER" id="PTHR31405:SF8">
    <property type="entry name" value="TRANSCRIPTION FACTOR PDR8-RELATED"/>
    <property type="match status" value="1"/>
</dbReference>
<dbReference type="PANTHER" id="PTHR31405">
    <property type="entry name" value="TRANSCRIPTION FACTOR PDR8-RELATED"/>
    <property type="match status" value="1"/>
</dbReference>
<feature type="domain" description="Zn(2)-C6 fungal-type" evidence="5">
    <location>
        <begin position="19"/>
        <end position="50"/>
    </location>
</feature>
<feature type="compositionally biased region" description="Basic and acidic residues" evidence="4">
    <location>
        <begin position="84"/>
        <end position="96"/>
    </location>
</feature>
<evidence type="ECO:0000256" key="1">
    <source>
        <dbReference type="ARBA" id="ARBA00022723"/>
    </source>
</evidence>
<dbReference type="PROSITE" id="PS00463">
    <property type="entry name" value="ZN2_CY6_FUNGAL_1"/>
    <property type="match status" value="1"/>
</dbReference>
<dbReference type="InterPro" id="IPR036864">
    <property type="entry name" value="Zn2-C6_fun-type_DNA-bd_sf"/>
</dbReference>
<dbReference type="Gene3D" id="4.10.240.10">
    <property type="entry name" value="Zn(2)-C6 fungal-type DNA-binding domain"/>
    <property type="match status" value="1"/>
</dbReference>
<dbReference type="InterPro" id="IPR001138">
    <property type="entry name" value="Zn2Cys6_DnaBD"/>
</dbReference>
<evidence type="ECO:0000256" key="4">
    <source>
        <dbReference type="SAM" id="MobiDB-lite"/>
    </source>
</evidence>
<evidence type="ECO:0000313" key="6">
    <source>
        <dbReference type="EMBL" id="CEP63426.1"/>
    </source>
</evidence>
<dbReference type="HOGENOM" id="CLU_010594_0_0_1"/>
<sequence>MPERPSMDQRRRRRKTIKSCTFCRQRKLKCDQKKPMCGACQARKLPECIYTDGFNFQLTSDELFSKQPNVALLRRIKELEETLDKSTLDEDPHAETDFCSSNGNSTNTSERDPGSGTSISDVSSGGNCSTVKSDVTAVATTTAVDGSLHTEMDSTSFKNPMMEGQKTDLNDFYVLREKDGRFIHYGPTSIRAIITASGDRFVSEYVKVWRKVKSELDAWKNVHGGLLTMDYSSLEYSGSGSLINAILPDLPPYETILSRLHEFFDDPLHTYYQFLDKEKVIRDFELCFMPSYIATKGSDNISRRPVVLLLTERKQNFFNIGVVLMILSLVHYKKNIPASFQRLSISLSGFTTAKSVYVERAQFLLLMCMLRMYNGISGSGCSHLVSLSGLLCSTSMSLGLHKDIEKLYMNKTSVVGSVTSLQNLWYWTLYVDLCVSFDIGSPATVAAAHYNDSKLPTPESGRIPLLRNFLFVGRKCLQALYDPVNRPPLMTLVSKMTDFIQKYFKPLKYYTDSSLILQIDLFDIQILSPALSMLTNFYDLTRVSEEVITIATKNGFVKSMLVGIAVSVNTILRCYKSDEERFMASQLHQSKVLTPMLNLCILLLGSLPIRMLTEMYGLMFFKITLFEKGLIVSMEDCSGDETSLDSLSVPDDKIFTSFRGNFEKFCSVFDELWKPEHTRLTHMLWNSHYFVIMMALERVNRTVFEVGLDSRTRVEVTHNWSSVGNDEVPEEVVKMLADEVWNSYSNGFTDLIEMDAGDFLTDFDMLAGDQA</sequence>
<keyword evidence="2" id="KW-0862">Zinc</keyword>
<evidence type="ECO:0000259" key="5">
    <source>
        <dbReference type="PROSITE" id="PS50048"/>
    </source>
</evidence>